<dbReference type="AlphaFoldDB" id="A0A151T3X5"/>
<dbReference type="SUPFAM" id="SSF52540">
    <property type="entry name" value="P-loop containing nucleoside triphosphate hydrolases"/>
    <property type="match status" value="1"/>
</dbReference>
<proteinExistence type="inferred from homology"/>
<dbReference type="InterPro" id="IPR004130">
    <property type="entry name" value="Gpn"/>
</dbReference>
<evidence type="ECO:0000256" key="3">
    <source>
        <dbReference type="ARBA" id="ARBA00022801"/>
    </source>
</evidence>
<dbReference type="Pfam" id="PF03029">
    <property type="entry name" value="ATP_bind_1"/>
    <property type="match status" value="1"/>
</dbReference>
<dbReference type="Gene3D" id="3.40.50.300">
    <property type="entry name" value="P-loop containing nucleotide triphosphate hydrolases"/>
    <property type="match status" value="1"/>
</dbReference>
<dbReference type="GO" id="GO:0003924">
    <property type="term" value="F:GTPase activity"/>
    <property type="evidence" value="ECO:0007669"/>
    <property type="project" value="TreeGrafter"/>
</dbReference>
<dbReference type="OMA" id="CMEELEY"/>
<dbReference type="PANTHER" id="PTHR21231">
    <property type="entry name" value="XPA-BINDING PROTEIN 1-RELATED"/>
    <property type="match status" value="1"/>
</dbReference>
<dbReference type="EMBL" id="CM003610">
    <property type="protein sequence ID" value="KYP61752.1"/>
    <property type="molecule type" value="Genomic_DNA"/>
</dbReference>
<evidence type="ECO:0000313" key="7">
    <source>
        <dbReference type="Proteomes" id="UP000075243"/>
    </source>
</evidence>
<gene>
    <name evidence="6" type="ORF">KK1_016262</name>
</gene>
<keyword evidence="4 5" id="KW-0342">GTP-binding</keyword>
<accession>A0A151T3X5</accession>
<keyword evidence="2 5" id="KW-0547">Nucleotide-binding</keyword>
<dbReference type="PANTHER" id="PTHR21231:SF7">
    <property type="entry name" value="GPN-LOOP GTPASE 3"/>
    <property type="match status" value="1"/>
</dbReference>
<evidence type="ECO:0000256" key="1">
    <source>
        <dbReference type="ARBA" id="ARBA00005290"/>
    </source>
</evidence>
<keyword evidence="3 5" id="KW-0378">Hydrolase</keyword>
<dbReference type="InterPro" id="IPR027417">
    <property type="entry name" value="P-loop_NTPase"/>
</dbReference>
<comment type="subunit">
    <text evidence="5">Binds to RNA polymerase II (RNAPII).</text>
</comment>
<protein>
    <recommendedName>
        <fullName evidence="5">GPN-loop GTPase 3</fullName>
    </recommendedName>
</protein>
<dbReference type="Gramene" id="C.cajan_15799.t">
    <property type="protein sequence ID" value="C.cajan_15799.t"/>
    <property type="gene ID" value="C.cajan_15799"/>
</dbReference>
<evidence type="ECO:0000256" key="4">
    <source>
        <dbReference type="ARBA" id="ARBA00023134"/>
    </source>
</evidence>
<organism evidence="6 7">
    <name type="scientific">Cajanus cajan</name>
    <name type="common">Pigeon pea</name>
    <name type="synonym">Cajanus indicus</name>
    <dbReference type="NCBI Taxonomy" id="3821"/>
    <lineage>
        <taxon>Eukaryota</taxon>
        <taxon>Viridiplantae</taxon>
        <taxon>Streptophyta</taxon>
        <taxon>Embryophyta</taxon>
        <taxon>Tracheophyta</taxon>
        <taxon>Spermatophyta</taxon>
        <taxon>Magnoliopsida</taxon>
        <taxon>eudicotyledons</taxon>
        <taxon>Gunneridae</taxon>
        <taxon>Pentapetalae</taxon>
        <taxon>rosids</taxon>
        <taxon>fabids</taxon>
        <taxon>Fabales</taxon>
        <taxon>Fabaceae</taxon>
        <taxon>Papilionoideae</taxon>
        <taxon>50 kb inversion clade</taxon>
        <taxon>NPAAA clade</taxon>
        <taxon>indigoferoid/millettioid clade</taxon>
        <taxon>Phaseoleae</taxon>
        <taxon>Cajanus</taxon>
    </lineage>
</organism>
<reference evidence="6 7" key="1">
    <citation type="journal article" date="2012" name="Nat. Biotechnol.">
        <title>Draft genome sequence of pigeonpea (Cajanus cajan), an orphan legume crop of resource-poor farmers.</title>
        <authorList>
            <person name="Varshney R.K."/>
            <person name="Chen W."/>
            <person name="Li Y."/>
            <person name="Bharti A.K."/>
            <person name="Saxena R.K."/>
            <person name="Schlueter J.A."/>
            <person name="Donoghue M.T."/>
            <person name="Azam S."/>
            <person name="Fan G."/>
            <person name="Whaley A.M."/>
            <person name="Farmer A.D."/>
            <person name="Sheridan J."/>
            <person name="Iwata A."/>
            <person name="Tuteja R."/>
            <person name="Penmetsa R.V."/>
            <person name="Wu W."/>
            <person name="Upadhyaya H.D."/>
            <person name="Yang S.P."/>
            <person name="Shah T."/>
            <person name="Saxena K.B."/>
            <person name="Michael T."/>
            <person name="McCombie W.R."/>
            <person name="Yang B."/>
            <person name="Zhang G."/>
            <person name="Yang H."/>
            <person name="Wang J."/>
            <person name="Spillane C."/>
            <person name="Cook D.R."/>
            <person name="May G.D."/>
            <person name="Xu X."/>
            <person name="Jackson S.A."/>
        </authorList>
    </citation>
    <scope>NUCLEOTIDE SEQUENCE [LARGE SCALE GENOMIC DNA]</scope>
    <source>
        <strain evidence="7">cv. Asha</strain>
    </source>
</reference>
<evidence type="ECO:0000313" key="6">
    <source>
        <dbReference type="EMBL" id="KYP61752.1"/>
    </source>
</evidence>
<evidence type="ECO:0000256" key="2">
    <source>
        <dbReference type="ARBA" id="ARBA00022741"/>
    </source>
</evidence>
<dbReference type="Proteomes" id="UP000075243">
    <property type="component" value="Chromosome 8"/>
</dbReference>
<keyword evidence="7" id="KW-1185">Reference proteome</keyword>
<comment type="function">
    <text evidence="5">Small GTPase required for proper nuclear import of RNA polymerase II and III (RNAPII and RNAPIII). May act at an RNAP assembly step prior to nuclear import.</text>
</comment>
<comment type="similarity">
    <text evidence="1 5">Belongs to the GPN-loop GTPase family.</text>
</comment>
<evidence type="ECO:0000256" key="5">
    <source>
        <dbReference type="RuleBase" id="RU365059"/>
    </source>
</evidence>
<dbReference type="GO" id="GO:0005525">
    <property type="term" value="F:GTP binding"/>
    <property type="evidence" value="ECO:0007669"/>
    <property type="project" value="UniProtKB-KW"/>
</dbReference>
<sequence>MGYAQLVIGPAGSGKSTYCSSLYEHCVAARRTINVVNLDPAAENFDYPVAMDIRELISLDDVMEELGLGPNGGLVYCMEYPFLS</sequence>
<dbReference type="STRING" id="3821.A0A151T3X5"/>
<name>A0A151T3X5_CAJCA</name>